<name>A0A128A2S5_9ARCH</name>
<feature type="domain" description="NADH-quinone oxidoreductase subunit D" evidence="4">
    <location>
        <begin position="300"/>
        <end position="452"/>
    </location>
</feature>
<feature type="domain" description="NADH:ubiquinone oxidoreductase 30kDa subunit" evidence="3">
    <location>
        <begin position="44"/>
        <end position="154"/>
    </location>
</feature>
<dbReference type="GO" id="GO:0048038">
    <property type="term" value="F:quinone binding"/>
    <property type="evidence" value="ECO:0007669"/>
    <property type="project" value="InterPro"/>
</dbReference>
<accession>A0A128A2S5</accession>
<sequence>MNPLILDNHIGKILSNFSNQIKKIDNKNNEIYIHLKDVNDTQIICNHVYENLNTKLATIICTDEQKTDNGFVIRYVFEKLDADIFIFIIISLEKNNCFPSIVSHVPAAATYEREIKDMFGLVPIGNPDLRPLVLHEHWPNDMFPLRKEFDLKTKVIRQEQEYPFLQVEGDGICEIPVGPVHAGIIEPGHFRFSVLGENIINLETRLFYTHKGIEKLAESMKLDEALLLSERISGDESVANSTAYCQAIEKISQITIPNKAKKIRTIFGELERAYNHIGTLGGISTDAGFAFGAARLHILKERLMQLNESLSGSRILFGVNKIGGVKCDISEGKKKLILERIDEVLSDFDKVIVMLKSKSSFMDRLKDTGIIQKKTAHDLGIVGIAARCVGIDVDTRYDHPYANYVVHNHRTPQQVMQSKIEMEKRSGDVLARFEVRINEVHDSFKIIRESLDLDTGGLFADVPVEITPYGSALGYAESHRGQTLHWVMMGEKNSIFRYKIRTASFCNWKIIEHAVLNDIVPDFPLVNKSLDLSYSGNDL</sequence>
<proteinExistence type="predicted"/>
<dbReference type="SUPFAM" id="SSF143243">
    <property type="entry name" value="Nqo5-like"/>
    <property type="match status" value="1"/>
</dbReference>
<organism evidence="5 6">
    <name type="scientific">Nitrosotalea devaniterrae</name>
    <dbReference type="NCBI Taxonomy" id="1078905"/>
    <lineage>
        <taxon>Archaea</taxon>
        <taxon>Nitrososphaerota</taxon>
        <taxon>Nitrososphaeria</taxon>
        <taxon>Nitrosotaleales</taxon>
        <taxon>Nitrosotaleaceae</taxon>
        <taxon>Nitrosotalea</taxon>
    </lineage>
</organism>
<dbReference type="Proteomes" id="UP000196239">
    <property type="component" value="Chromosome 1"/>
</dbReference>
<dbReference type="Gene3D" id="3.30.460.80">
    <property type="entry name" value="NADH:ubiquinone oxidoreductase, 30kDa subunit"/>
    <property type="match status" value="1"/>
</dbReference>
<evidence type="ECO:0000313" key="6">
    <source>
        <dbReference type="Proteomes" id="UP000196239"/>
    </source>
</evidence>
<keyword evidence="6" id="KW-1185">Reference proteome</keyword>
<dbReference type="EC" id="1.6.5.11" evidence="5"/>
<evidence type="ECO:0000313" key="5">
    <source>
        <dbReference type="EMBL" id="CUR51649.1"/>
    </source>
</evidence>
<feature type="domain" description="NADH-quinone oxidoreductase subunit D" evidence="4">
    <location>
        <begin position="467"/>
        <end position="535"/>
    </location>
</feature>
<evidence type="ECO:0000256" key="2">
    <source>
        <dbReference type="ARBA" id="ARBA00023027"/>
    </source>
</evidence>
<protein>
    <submittedName>
        <fullName evidence="5">NiFe-hydrogenase-4, large subunit</fullName>
        <ecNumber evidence="5">1.6.5.11</ecNumber>
    </submittedName>
</protein>
<evidence type="ECO:0000259" key="3">
    <source>
        <dbReference type="Pfam" id="PF00329"/>
    </source>
</evidence>
<dbReference type="EMBL" id="LN890280">
    <property type="protein sequence ID" value="CUR51649.1"/>
    <property type="molecule type" value="Genomic_DNA"/>
</dbReference>
<evidence type="ECO:0000259" key="4">
    <source>
        <dbReference type="Pfam" id="PF00346"/>
    </source>
</evidence>
<dbReference type="Pfam" id="PF00346">
    <property type="entry name" value="Complex1_49kDa"/>
    <property type="match status" value="2"/>
</dbReference>
<dbReference type="SUPFAM" id="SSF56762">
    <property type="entry name" value="HydB/Nqo4-like"/>
    <property type="match status" value="1"/>
</dbReference>
<dbReference type="AlphaFoldDB" id="A0A128A2S5"/>
<dbReference type="InterPro" id="IPR052197">
    <property type="entry name" value="ComplexI_49kDa-like"/>
</dbReference>
<dbReference type="InterPro" id="IPR001135">
    <property type="entry name" value="NADH_Q_OxRdtase_suD"/>
</dbReference>
<dbReference type="GO" id="GO:0008137">
    <property type="term" value="F:NADH dehydrogenase (ubiquinone) activity"/>
    <property type="evidence" value="ECO:0007669"/>
    <property type="project" value="InterPro"/>
</dbReference>
<gene>
    <name evidence="5" type="primary">hyfG</name>
    <name evidence="5" type="ORF">NDEV_0884</name>
</gene>
<keyword evidence="1 5" id="KW-0560">Oxidoreductase</keyword>
<dbReference type="InterPro" id="IPR029014">
    <property type="entry name" value="NiFe-Hase_large"/>
</dbReference>
<dbReference type="Pfam" id="PF00329">
    <property type="entry name" value="Complex1_30kDa"/>
    <property type="match status" value="1"/>
</dbReference>
<dbReference type="PANTHER" id="PTHR43485:SF1">
    <property type="entry name" value="FORMATE HYDROGENLYASE SUBUNIT 5-RELATED"/>
    <property type="match status" value="1"/>
</dbReference>
<dbReference type="Gene3D" id="1.10.645.10">
    <property type="entry name" value="Cytochrome-c3 Hydrogenase, chain B"/>
    <property type="match status" value="1"/>
</dbReference>
<dbReference type="PANTHER" id="PTHR43485">
    <property type="entry name" value="HYDROGENASE-4 COMPONENT G"/>
    <property type="match status" value="1"/>
</dbReference>
<dbReference type="InterPro" id="IPR037232">
    <property type="entry name" value="NADH_quin_OxRdtase_su_C/D-like"/>
</dbReference>
<keyword evidence="2" id="KW-0520">NAD</keyword>
<dbReference type="GO" id="GO:0051287">
    <property type="term" value="F:NAD binding"/>
    <property type="evidence" value="ECO:0007669"/>
    <property type="project" value="InterPro"/>
</dbReference>
<reference evidence="6" key="1">
    <citation type="submission" date="2015-10" db="EMBL/GenBank/DDBJ databases">
        <authorList>
            <person name="Lehtovirta-Morley L.E."/>
            <person name="Vieille C."/>
        </authorList>
    </citation>
    <scope>NUCLEOTIDE SEQUENCE [LARGE SCALE GENOMIC DNA]</scope>
</reference>
<evidence type="ECO:0000256" key="1">
    <source>
        <dbReference type="ARBA" id="ARBA00023002"/>
    </source>
</evidence>
<dbReference type="InterPro" id="IPR001268">
    <property type="entry name" value="NADH_UbQ_OxRdtase_30kDa_su"/>
</dbReference>
<dbReference type="GO" id="GO:0016651">
    <property type="term" value="F:oxidoreductase activity, acting on NAD(P)H"/>
    <property type="evidence" value="ECO:0007669"/>
    <property type="project" value="InterPro"/>
</dbReference>
<dbReference type="KEGG" id="ndv:NDEV_0884"/>